<organism evidence="11 12">
    <name type="scientific">Carpinus fangiana</name>
    <dbReference type="NCBI Taxonomy" id="176857"/>
    <lineage>
        <taxon>Eukaryota</taxon>
        <taxon>Viridiplantae</taxon>
        <taxon>Streptophyta</taxon>
        <taxon>Embryophyta</taxon>
        <taxon>Tracheophyta</taxon>
        <taxon>Spermatophyta</taxon>
        <taxon>Magnoliopsida</taxon>
        <taxon>eudicotyledons</taxon>
        <taxon>Gunneridae</taxon>
        <taxon>Pentapetalae</taxon>
        <taxon>rosids</taxon>
        <taxon>fabids</taxon>
        <taxon>Fagales</taxon>
        <taxon>Betulaceae</taxon>
        <taxon>Carpinus</taxon>
    </lineage>
</organism>
<dbReference type="EMBL" id="VIBQ01000016">
    <property type="protein sequence ID" value="KAB8356331.1"/>
    <property type="molecule type" value="Genomic_DNA"/>
</dbReference>
<comment type="catalytic activity">
    <reaction evidence="9">
        <text>a (2R,3S,4S)-leucoanthocyanidin + NADP(+) = a (2R,3R)-dihydroflavonol + NADPH + H(+)</text>
        <dbReference type="Rhea" id="RHEA:54444"/>
        <dbReference type="ChEBI" id="CHEBI:15378"/>
        <dbReference type="ChEBI" id="CHEBI:57783"/>
        <dbReference type="ChEBI" id="CHEBI:58349"/>
        <dbReference type="ChEBI" id="CHEBI:138176"/>
        <dbReference type="ChEBI" id="CHEBI:138188"/>
        <dbReference type="EC" id="1.1.1.219"/>
    </reaction>
</comment>
<evidence type="ECO:0000256" key="4">
    <source>
        <dbReference type="ARBA" id="ARBA00023445"/>
    </source>
</evidence>
<dbReference type="AlphaFoldDB" id="A0A5N6KWX4"/>
<comment type="catalytic activity">
    <reaction evidence="8">
        <text>(2S)-flavan-4-ol + NADP(+) = (2S)-flavanone + NADPH + H(+)</text>
        <dbReference type="Rhea" id="RHEA:11228"/>
        <dbReference type="ChEBI" id="CHEBI:15378"/>
        <dbReference type="ChEBI" id="CHEBI:15605"/>
        <dbReference type="ChEBI" id="CHEBI:15606"/>
        <dbReference type="ChEBI" id="CHEBI:57783"/>
        <dbReference type="ChEBI" id="CHEBI:58349"/>
        <dbReference type="EC" id="1.1.1.234"/>
    </reaction>
</comment>
<keyword evidence="1" id="KW-0521">NADP</keyword>
<dbReference type="EC" id="1.1.1.234" evidence="5"/>
<keyword evidence="2" id="KW-0560">Oxidoreductase</keyword>
<evidence type="ECO:0000256" key="9">
    <source>
        <dbReference type="ARBA" id="ARBA00049132"/>
    </source>
</evidence>
<feature type="domain" description="NAD-dependent epimerase/dehydratase" evidence="10">
    <location>
        <begin position="7"/>
        <end position="258"/>
    </location>
</feature>
<evidence type="ECO:0000256" key="5">
    <source>
        <dbReference type="ARBA" id="ARBA00039055"/>
    </source>
</evidence>
<dbReference type="GO" id="GO:0045552">
    <property type="term" value="F:dihydroflavanol 4-reductase activity"/>
    <property type="evidence" value="ECO:0007669"/>
    <property type="project" value="UniProtKB-EC"/>
</dbReference>
<dbReference type="Pfam" id="PF01370">
    <property type="entry name" value="Epimerase"/>
    <property type="match status" value="1"/>
</dbReference>
<dbReference type="PANTHER" id="PTHR10366">
    <property type="entry name" value="NAD DEPENDENT EPIMERASE/DEHYDRATASE"/>
    <property type="match status" value="1"/>
</dbReference>
<accession>A0A5N6KWX4</accession>
<comment type="caution">
    <text evidence="11">The sequence shown here is derived from an EMBL/GenBank/DDBJ whole genome shotgun (WGS) entry which is preliminary data.</text>
</comment>
<sequence>MASSDLVLLTGSTGHVGFRSLVTALKAGYRVRAAVRNPKSVKVDKIKASPEIAALNLAPDTLTFVTVPDFLAPGAFDAAAQGVKYIVHIASPIPEGQATDGGFEKLFIEPAVRGTLAVLEAAEKAGTVEKIVVTSSVASILPPSVLGGDDKSIYDANNRVATPPGPFEDSFPAYVASKIAALNEAEAWYKKHTPKFSLIHIHPGVILGPDALVNDIDELLAGGTNPWLIGAATGSPEPRLAGTVHVNDVAKVHIDALQPQIKGLQSFGASISTNWRELEGIVAKDFPEAVKNGTFKIHPDFQVKPINIDSSATEKAFGFKFITFEEQAKDVLQTYLTISSKA</sequence>
<evidence type="ECO:0000256" key="1">
    <source>
        <dbReference type="ARBA" id="ARBA00022857"/>
    </source>
</evidence>
<dbReference type="EC" id="1.1.1.219" evidence="6"/>
<keyword evidence="3" id="KW-0284">Flavonoid biosynthesis</keyword>
<dbReference type="GO" id="GO:0047890">
    <property type="term" value="F:flavanone 4-reductase activity"/>
    <property type="evidence" value="ECO:0007669"/>
    <property type="project" value="UniProtKB-EC"/>
</dbReference>
<protein>
    <recommendedName>
        <fullName evidence="7">Flavanone 4-reductase</fullName>
        <ecNumber evidence="6">1.1.1.219</ecNumber>
        <ecNumber evidence="5">1.1.1.234</ecNumber>
    </recommendedName>
</protein>
<keyword evidence="12" id="KW-1185">Reference proteome</keyword>
<evidence type="ECO:0000256" key="2">
    <source>
        <dbReference type="ARBA" id="ARBA00023002"/>
    </source>
</evidence>
<evidence type="ECO:0000313" key="11">
    <source>
        <dbReference type="EMBL" id="KAB8356331.1"/>
    </source>
</evidence>
<gene>
    <name evidence="11" type="ORF">FH972_023915</name>
</gene>
<comment type="similarity">
    <text evidence="4">Belongs to the NAD(P)-dependent epimerase/dehydratase family. Dihydroflavonol-4-reductase subfamily.</text>
</comment>
<dbReference type="PANTHER" id="PTHR10366:SF564">
    <property type="entry name" value="STEROL-4-ALPHA-CARBOXYLATE 3-DEHYDROGENASE, DECARBOXYLATING"/>
    <property type="match status" value="1"/>
</dbReference>
<proteinExistence type="inferred from homology"/>
<evidence type="ECO:0000256" key="7">
    <source>
        <dbReference type="ARBA" id="ARBA00042087"/>
    </source>
</evidence>
<reference evidence="11 12" key="1">
    <citation type="submission" date="2019-06" db="EMBL/GenBank/DDBJ databases">
        <title>A chromosomal-level reference genome of Carpinus fangiana (Coryloideae, Betulaceae).</title>
        <authorList>
            <person name="Yang X."/>
            <person name="Wang Z."/>
            <person name="Zhang L."/>
            <person name="Hao G."/>
            <person name="Liu J."/>
            <person name="Yang Y."/>
        </authorList>
    </citation>
    <scope>NUCLEOTIDE SEQUENCE [LARGE SCALE GENOMIC DNA]</scope>
    <source>
        <strain evidence="11">Cfa_2016G</strain>
        <tissue evidence="11">Leaf</tissue>
    </source>
</reference>
<dbReference type="InterPro" id="IPR036291">
    <property type="entry name" value="NAD(P)-bd_dom_sf"/>
</dbReference>
<name>A0A5N6KWX4_9ROSI</name>
<evidence type="ECO:0000256" key="6">
    <source>
        <dbReference type="ARBA" id="ARBA00039057"/>
    </source>
</evidence>
<evidence type="ECO:0000256" key="8">
    <source>
        <dbReference type="ARBA" id="ARBA00048870"/>
    </source>
</evidence>
<dbReference type="GO" id="GO:0009813">
    <property type="term" value="P:flavonoid biosynthetic process"/>
    <property type="evidence" value="ECO:0007669"/>
    <property type="project" value="UniProtKB-KW"/>
</dbReference>
<evidence type="ECO:0000259" key="10">
    <source>
        <dbReference type="Pfam" id="PF01370"/>
    </source>
</evidence>
<dbReference type="Proteomes" id="UP000327013">
    <property type="component" value="Unassembled WGS sequence"/>
</dbReference>
<dbReference type="InterPro" id="IPR050425">
    <property type="entry name" value="NAD(P)_dehydrat-like"/>
</dbReference>
<dbReference type="SUPFAM" id="SSF51735">
    <property type="entry name" value="NAD(P)-binding Rossmann-fold domains"/>
    <property type="match status" value="1"/>
</dbReference>
<dbReference type="InterPro" id="IPR001509">
    <property type="entry name" value="Epimerase_deHydtase"/>
</dbReference>
<evidence type="ECO:0000313" key="12">
    <source>
        <dbReference type="Proteomes" id="UP000327013"/>
    </source>
</evidence>
<dbReference type="Gene3D" id="3.40.50.720">
    <property type="entry name" value="NAD(P)-binding Rossmann-like Domain"/>
    <property type="match status" value="1"/>
</dbReference>
<evidence type="ECO:0000256" key="3">
    <source>
        <dbReference type="ARBA" id="ARBA00023241"/>
    </source>
</evidence>
<dbReference type="OrthoDB" id="2735536at2759"/>